<organism evidence="1">
    <name type="scientific">Medioppia subpectinata</name>
    <dbReference type="NCBI Taxonomy" id="1979941"/>
    <lineage>
        <taxon>Eukaryota</taxon>
        <taxon>Metazoa</taxon>
        <taxon>Ecdysozoa</taxon>
        <taxon>Arthropoda</taxon>
        <taxon>Chelicerata</taxon>
        <taxon>Arachnida</taxon>
        <taxon>Acari</taxon>
        <taxon>Acariformes</taxon>
        <taxon>Sarcoptiformes</taxon>
        <taxon>Oribatida</taxon>
        <taxon>Brachypylina</taxon>
        <taxon>Oppioidea</taxon>
        <taxon>Oppiidae</taxon>
        <taxon>Medioppia</taxon>
    </lineage>
</organism>
<dbReference type="InterPro" id="IPR051549">
    <property type="entry name" value="PEP_Utilizing_Enz"/>
</dbReference>
<gene>
    <name evidence="1" type="ORF">OSB1V03_LOCUS5197</name>
</gene>
<proteinExistence type="predicted"/>
<dbReference type="PANTHER" id="PTHR43615">
    <property type="entry name" value="PHOSPHOENOLPYRUVATE SYNTHASE-RELATED"/>
    <property type="match status" value="1"/>
</dbReference>
<accession>A0A7R9KK50</accession>
<evidence type="ECO:0000313" key="2">
    <source>
        <dbReference type="Proteomes" id="UP000759131"/>
    </source>
</evidence>
<reference evidence="1" key="1">
    <citation type="submission" date="2020-11" db="EMBL/GenBank/DDBJ databases">
        <authorList>
            <person name="Tran Van P."/>
        </authorList>
    </citation>
    <scope>NUCLEOTIDE SEQUENCE</scope>
</reference>
<sequence>MASSLYNHYLMKILSKEKNNPHLYNDFAYLMSSCGQLVSADVPSALRQLAQAIENPQEFRALSDEKALEYLKHNSNQSGQQFRAFIAEHGHRGYKEFEPLCKPWKYNAIPLIQSLKTMLTGDASTYKTTEKVSVTKIVDSLKTPLSFQRKFLLKQIVLPLARRAVAMRESTKSAMIYGWDLSRLRDTRNRLSYVRLPE</sequence>
<dbReference type="PANTHER" id="PTHR43615:SF1">
    <property type="entry name" value="PPDK_N DOMAIN-CONTAINING PROTEIN"/>
    <property type="match status" value="1"/>
</dbReference>
<evidence type="ECO:0000313" key="1">
    <source>
        <dbReference type="EMBL" id="CAD7624756.1"/>
    </source>
</evidence>
<protein>
    <submittedName>
        <fullName evidence="1">Uncharacterized protein</fullName>
    </submittedName>
</protein>
<keyword evidence="2" id="KW-1185">Reference proteome</keyword>
<dbReference type="EMBL" id="OC857119">
    <property type="protein sequence ID" value="CAD7624756.1"/>
    <property type="molecule type" value="Genomic_DNA"/>
</dbReference>
<dbReference type="OrthoDB" id="6503891at2759"/>
<dbReference type="Proteomes" id="UP000759131">
    <property type="component" value="Unassembled WGS sequence"/>
</dbReference>
<name>A0A7R9KK50_9ACAR</name>
<dbReference type="AlphaFoldDB" id="A0A7R9KK50"/>
<dbReference type="EMBL" id="CAJPIZ010002544">
    <property type="protein sequence ID" value="CAG2105186.1"/>
    <property type="molecule type" value="Genomic_DNA"/>
</dbReference>